<organism evidence="1 2">
    <name type="scientific">Pontivivens insulae</name>
    <dbReference type="NCBI Taxonomy" id="1639689"/>
    <lineage>
        <taxon>Bacteria</taxon>
        <taxon>Pseudomonadati</taxon>
        <taxon>Pseudomonadota</taxon>
        <taxon>Alphaproteobacteria</taxon>
        <taxon>Rhodobacterales</taxon>
        <taxon>Paracoccaceae</taxon>
        <taxon>Pontivivens</taxon>
    </lineage>
</organism>
<protein>
    <recommendedName>
        <fullName evidence="3">Photosynthetic complex assembly protein</fullName>
    </recommendedName>
</protein>
<gene>
    <name evidence="1" type="ORF">POI8812_01332</name>
</gene>
<sequence>MAMTSQQMREDREMVPRILIRAVGLLLAACLGIAVYARVTDQPLVSQWPEIEVVEEQTVRIFAEMSGAARVFNTNGELVADLSAEEGGFIAGVTRAMARERLKFDVASDAPVRIVRFADGRLGLRDDLSGWRVELLGFGVDNTAAFDRLLRAATALEQG</sequence>
<reference evidence="1 2" key="1">
    <citation type="submission" date="2018-03" db="EMBL/GenBank/DDBJ databases">
        <authorList>
            <person name="Keele B.F."/>
        </authorList>
    </citation>
    <scope>NUCLEOTIDE SEQUENCE [LARGE SCALE GENOMIC DNA]</scope>
    <source>
        <strain evidence="1 2">CeCT 8812</strain>
    </source>
</reference>
<name>A0A2R8A9X5_9RHOB</name>
<dbReference type="InterPro" id="IPR017495">
    <property type="entry name" value="PuhC"/>
</dbReference>
<evidence type="ECO:0008006" key="3">
    <source>
        <dbReference type="Google" id="ProtNLM"/>
    </source>
</evidence>
<dbReference type="EMBL" id="OMKW01000002">
    <property type="protein sequence ID" value="SPF29027.1"/>
    <property type="molecule type" value="Genomic_DNA"/>
</dbReference>
<proteinExistence type="predicted"/>
<keyword evidence="2" id="KW-1185">Reference proteome</keyword>
<evidence type="ECO:0000313" key="2">
    <source>
        <dbReference type="Proteomes" id="UP000244932"/>
    </source>
</evidence>
<dbReference type="Proteomes" id="UP000244932">
    <property type="component" value="Unassembled WGS sequence"/>
</dbReference>
<dbReference type="NCBIfam" id="TIGR03054">
    <property type="entry name" value="photo_alph_chp1"/>
    <property type="match status" value="1"/>
</dbReference>
<accession>A0A2R8A9X5</accession>
<evidence type="ECO:0000313" key="1">
    <source>
        <dbReference type="EMBL" id="SPF29027.1"/>
    </source>
</evidence>
<dbReference type="AlphaFoldDB" id="A0A2R8A9X5"/>
<dbReference type="OrthoDB" id="7848123at2"/>
<dbReference type="RefSeq" id="WP_108781758.1">
    <property type="nucleotide sequence ID" value="NZ_OMKW01000002.1"/>
</dbReference>